<dbReference type="InterPro" id="IPR003439">
    <property type="entry name" value="ABC_transporter-like_ATP-bd"/>
</dbReference>
<proteinExistence type="predicted"/>
<dbReference type="SUPFAM" id="SSF52540">
    <property type="entry name" value="P-loop containing nucleoside triphosphate hydrolases"/>
    <property type="match status" value="1"/>
</dbReference>
<dbReference type="GO" id="GO:0016887">
    <property type="term" value="F:ATP hydrolysis activity"/>
    <property type="evidence" value="ECO:0007669"/>
    <property type="project" value="InterPro"/>
</dbReference>
<dbReference type="CDD" id="cd03230">
    <property type="entry name" value="ABC_DR_subfamily_A"/>
    <property type="match status" value="1"/>
</dbReference>
<dbReference type="Pfam" id="PF00005">
    <property type="entry name" value="ABC_tran"/>
    <property type="match status" value="1"/>
</dbReference>
<accession>A0A4Y9QT38</accession>
<dbReference type="AlphaFoldDB" id="A0A4Y9QT38"/>
<comment type="caution">
    <text evidence="5">The sequence shown here is derived from an EMBL/GenBank/DDBJ whole genome shotgun (WGS) entry which is preliminary data.</text>
</comment>
<evidence type="ECO:0000259" key="4">
    <source>
        <dbReference type="PROSITE" id="PS50893"/>
    </source>
</evidence>
<name>A0A4Y9QT38_9MICO</name>
<evidence type="ECO:0000313" key="5">
    <source>
        <dbReference type="EMBL" id="TFV94095.1"/>
    </source>
</evidence>
<dbReference type="Proteomes" id="UP000298127">
    <property type="component" value="Unassembled WGS sequence"/>
</dbReference>
<feature type="domain" description="ABC transporter" evidence="4">
    <location>
        <begin position="8"/>
        <end position="231"/>
    </location>
</feature>
<evidence type="ECO:0000256" key="2">
    <source>
        <dbReference type="ARBA" id="ARBA00022840"/>
    </source>
</evidence>
<protein>
    <submittedName>
        <fullName evidence="5">ABC transporter ATP-binding protein</fullName>
    </submittedName>
</protein>
<keyword evidence="1" id="KW-0547">Nucleotide-binding</keyword>
<dbReference type="GO" id="GO:0005524">
    <property type="term" value="F:ATP binding"/>
    <property type="evidence" value="ECO:0007669"/>
    <property type="project" value="UniProtKB-KW"/>
</dbReference>
<evidence type="ECO:0000313" key="6">
    <source>
        <dbReference type="Proteomes" id="UP000298127"/>
    </source>
</evidence>
<dbReference type="RefSeq" id="WP_135121782.1">
    <property type="nucleotide sequence ID" value="NZ_SPQZ01000010.1"/>
</dbReference>
<dbReference type="Gene3D" id="3.40.50.300">
    <property type="entry name" value="P-loop containing nucleotide triphosphate hydrolases"/>
    <property type="match status" value="1"/>
</dbReference>
<gene>
    <name evidence="5" type="ORF">E4M00_17275</name>
</gene>
<feature type="region of interest" description="Disordered" evidence="3">
    <location>
        <begin position="242"/>
        <end position="271"/>
    </location>
</feature>
<organism evidence="5 6">
    <name type="scientific">Orlajensenia leifsoniae</name>
    <dbReference type="NCBI Taxonomy" id="2561933"/>
    <lineage>
        <taxon>Bacteria</taxon>
        <taxon>Bacillati</taxon>
        <taxon>Actinomycetota</taxon>
        <taxon>Actinomycetes</taxon>
        <taxon>Micrococcales</taxon>
        <taxon>Microbacteriaceae</taxon>
        <taxon>Orlajensenia</taxon>
    </lineage>
</organism>
<dbReference type="PROSITE" id="PS50893">
    <property type="entry name" value="ABC_TRANSPORTER_2"/>
    <property type="match status" value="1"/>
</dbReference>
<dbReference type="InterPro" id="IPR027417">
    <property type="entry name" value="P-loop_NTPase"/>
</dbReference>
<sequence length="271" mass="28476">MNSAAPAVDIRNLQVRRGTTDVLHGLDLSIARGGVVGLLGPSGSGKTTLMRAIVGVQVVASGTVTVLGEPAGSVPLRHRVGYVTQSASVYDDLTVAQNIAYFSSVLGAPRSDIARVIDETDLTPFADRVVATLSGGQRSRVSLAAALLGAPELLVLDEPTVGLDPVLRVQLWELFHRLADAGTTLLVSSHVMDEATRCDRLLLMRDGAMLADDTPQALLGATGASDVEGAFLAIIASRGDVDADAAPPPARHGPGRRRHRHRRHARSVGER</sequence>
<dbReference type="PANTHER" id="PTHR43038:SF3">
    <property type="entry name" value="ABC TRANSPORTER G FAMILY MEMBER 20 ISOFORM X1"/>
    <property type="match status" value="1"/>
</dbReference>
<dbReference type="PANTHER" id="PTHR43038">
    <property type="entry name" value="ATP-BINDING CASSETTE, SUB-FAMILY H, MEMBER 1"/>
    <property type="match status" value="1"/>
</dbReference>
<dbReference type="SMART" id="SM00382">
    <property type="entry name" value="AAA"/>
    <property type="match status" value="1"/>
</dbReference>
<evidence type="ECO:0000256" key="3">
    <source>
        <dbReference type="SAM" id="MobiDB-lite"/>
    </source>
</evidence>
<feature type="compositionally biased region" description="Basic residues" evidence="3">
    <location>
        <begin position="253"/>
        <end position="271"/>
    </location>
</feature>
<dbReference type="PROSITE" id="PS00211">
    <property type="entry name" value="ABC_TRANSPORTER_1"/>
    <property type="match status" value="1"/>
</dbReference>
<keyword evidence="2 5" id="KW-0067">ATP-binding</keyword>
<reference evidence="5 6" key="1">
    <citation type="journal article" date="2018" name="J. Microbiol.">
        <title>Leifsonia flava sp. nov., a novel actinobacterium isolated from the rhizosphere of Aquilegia viridiflora.</title>
        <authorList>
            <person name="Cai Y."/>
            <person name="Tao W.Z."/>
            <person name="Ma Y.J."/>
            <person name="Cheng J."/>
            <person name="Zhang M.Y."/>
            <person name="Zhang Y.X."/>
        </authorList>
    </citation>
    <scope>NUCLEOTIDE SEQUENCE [LARGE SCALE GENOMIC DNA]</scope>
    <source>
        <strain evidence="5 6">SYP-B2174</strain>
    </source>
</reference>
<dbReference type="EMBL" id="SPQZ01000010">
    <property type="protein sequence ID" value="TFV94095.1"/>
    <property type="molecule type" value="Genomic_DNA"/>
</dbReference>
<evidence type="ECO:0000256" key="1">
    <source>
        <dbReference type="ARBA" id="ARBA00022741"/>
    </source>
</evidence>
<keyword evidence="6" id="KW-1185">Reference proteome</keyword>
<dbReference type="InterPro" id="IPR017871">
    <property type="entry name" value="ABC_transporter-like_CS"/>
</dbReference>
<dbReference type="InterPro" id="IPR003593">
    <property type="entry name" value="AAA+_ATPase"/>
</dbReference>